<feature type="region of interest" description="Disordered" evidence="1">
    <location>
        <begin position="761"/>
        <end position="791"/>
    </location>
</feature>
<protein>
    <recommendedName>
        <fullName evidence="3">Bacterial repeat domain-containing protein</fullName>
    </recommendedName>
</protein>
<feature type="compositionally biased region" description="Acidic residues" evidence="1">
    <location>
        <begin position="765"/>
        <end position="774"/>
    </location>
</feature>
<keyword evidence="2" id="KW-0732">Signal</keyword>
<evidence type="ECO:0000256" key="2">
    <source>
        <dbReference type="SAM" id="SignalP"/>
    </source>
</evidence>
<evidence type="ECO:0000313" key="5">
    <source>
        <dbReference type="Proteomes" id="UP000288096"/>
    </source>
</evidence>
<dbReference type="Pfam" id="PF11617">
    <property type="entry name" value="Cu-binding_MopE"/>
    <property type="match status" value="8"/>
</dbReference>
<comment type="caution">
    <text evidence="4">The sequence shown here is derived from an EMBL/GenBank/DDBJ whole genome shotgun (WGS) entry which is preliminary data.</text>
</comment>
<dbReference type="InterPro" id="IPR044060">
    <property type="entry name" value="Bacterial_rp_domain"/>
</dbReference>
<feature type="compositionally biased region" description="Basic and acidic residues" evidence="1">
    <location>
        <begin position="718"/>
        <end position="738"/>
    </location>
</feature>
<dbReference type="EMBL" id="BEXT01000001">
    <property type="protein sequence ID" value="GBC59648.1"/>
    <property type="molecule type" value="Genomic_DNA"/>
</dbReference>
<feature type="domain" description="Bacterial repeat" evidence="3">
    <location>
        <begin position="967"/>
        <end position="1035"/>
    </location>
</feature>
<evidence type="ECO:0000313" key="4">
    <source>
        <dbReference type="EMBL" id="GBC59648.1"/>
    </source>
</evidence>
<name>A0A401FRR0_9BACT</name>
<feature type="compositionally biased region" description="Basic and acidic residues" evidence="1">
    <location>
        <begin position="615"/>
        <end position="629"/>
    </location>
</feature>
<evidence type="ECO:0000259" key="3">
    <source>
        <dbReference type="Pfam" id="PF18998"/>
    </source>
</evidence>
<dbReference type="AlphaFoldDB" id="A0A401FRR0"/>
<keyword evidence="5" id="KW-1185">Reference proteome</keyword>
<dbReference type="Proteomes" id="UP000288096">
    <property type="component" value="Unassembled WGS sequence"/>
</dbReference>
<feature type="region of interest" description="Disordered" evidence="1">
    <location>
        <begin position="819"/>
        <end position="869"/>
    </location>
</feature>
<dbReference type="Gene3D" id="2.60.120.380">
    <property type="match status" value="1"/>
</dbReference>
<evidence type="ECO:0000256" key="1">
    <source>
        <dbReference type="SAM" id="MobiDB-lite"/>
    </source>
</evidence>
<feature type="chain" id="PRO_5019385282" description="Bacterial repeat domain-containing protein" evidence="2">
    <location>
        <begin position="24"/>
        <end position="1128"/>
    </location>
</feature>
<reference evidence="5" key="2">
    <citation type="submission" date="2019-01" db="EMBL/GenBank/DDBJ databases">
        <title>Genome sequence of Desulfonema ishimotonii strain Tokyo 01.</title>
        <authorList>
            <person name="Fukui M."/>
        </authorList>
    </citation>
    <scope>NUCLEOTIDE SEQUENCE [LARGE SCALE GENOMIC DNA]</scope>
    <source>
        <strain evidence="5">Tokyo 01</strain>
    </source>
</reference>
<dbReference type="Pfam" id="PF18998">
    <property type="entry name" value="Flg_new_2"/>
    <property type="match status" value="1"/>
</dbReference>
<feature type="signal peptide" evidence="2">
    <location>
        <begin position="1"/>
        <end position="23"/>
    </location>
</feature>
<feature type="compositionally biased region" description="Basic and acidic residues" evidence="1">
    <location>
        <begin position="777"/>
        <end position="787"/>
    </location>
</feature>
<dbReference type="InterPro" id="IPR021655">
    <property type="entry name" value="Put_metal-bd"/>
</dbReference>
<proteinExistence type="predicted"/>
<dbReference type="SUPFAM" id="SSF89260">
    <property type="entry name" value="Collagen-binding domain"/>
    <property type="match status" value="1"/>
</dbReference>
<gene>
    <name evidence="4" type="ORF">DENIS_0587</name>
</gene>
<feature type="compositionally biased region" description="Basic and acidic residues" evidence="1">
    <location>
        <begin position="692"/>
        <end position="704"/>
    </location>
</feature>
<sequence length="1128" mass="123490">MKFLRQLTFFAACWGILFSQAFATDYEPNNSLETATELLIFRGPQTHRFDSANDPDWIKTYLITKDNPYTIEVANVCPDCDVVLELFDTDGIQISLIDEYGDNYGDRNGNGGREDISFKPDKSGYYYIKITELNGVFGPDKIYEIIPSTNDGNDGELKVVMTDKCSGDSVSASATFTVMEGNDIKNVYVSEDNSIWPITANVEHKLTVSVNGFEKIEDYLFSVPANDIKTINILLTPLETCNDRDDNCNGETDEGFSKNHIYYYDNDKDGYGNSVNDLKTCLNAPPDGYVTNDDDCDDNDPNIKDKQECEEKTWYLDKDGDKYSADSSKDACERPGPHYYLSDELIATSADCNDDDPAINPGAQEICGDGKDNDCDGQADDKDSDCCEKKTWYRDADGDECGNPDDKILACEAPAGYVSSSDDCDDSDPEVCQRTFYRDADGDGCGNPGDTVLACEAPAGYVSNSDDCDDSDPEVCQRTFYRDADGDGCGNPGDTDLACEAPAGYVSSSDDCDDSDPEVCQRTFYRDADGDGCGNPKDTVLACEAPAGYVSSSDDCDDSDPEVCQRTFYRDADGDGCGNPKDTVLACEAPAGYVSSSDDCDDSDPEVCQRTFYRDADGDGFGHDEKDSSIEACEQPDGYAEKSGDCDDTDENINPDAKEICDEADNDCNGEIDECCKTYYLDWDKDSFGDPDLEKSIDSCKDEPPEGYVDNNEDCDDSDPKEKPNQKWYKDADGDKYSSDGTFQTACERPEKHFLKSELNKISGDCDDTDDEVYPDAPEKLDGKDNNCDGEVESEYIYYPDMDGDGYGDSDETKAIDVYSETPPTGCVPDHSDCNDENPDEHPGQLWYKDGDGDKHSDGTKEISCERPDLHFLESELDSTTGDCNDSDENIGPGVEEKCDGKDNNCDGRIDEDVTIKFYRDADGDGYGDAAFSVKGCEQPDGYVENDDDMDDTDPAVTDTRPEYEVLFHVQGSGKIEGNSDQTIGRNGDTESVTAVPESGWRFAEWTGDYIGSPNPLTLEGVVSNMDITALFEAEPAVSYTITATVSDGGIVIPSGAVEVPEGDPQFFTFRPDEGYYLKSVEADGVPQNEISEYRFDNVAENHTLHGVFEFSGGGGGGGGCFIQSLMP</sequence>
<feature type="region of interest" description="Disordered" evidence="1">
    <location>
        <begin position="615"/>
        <end position="652"/>
    </location>
</feature>
<reference evidence="5" key="1">
    <citation type="submission" date="2017-11" db="EMBL/GenBank/DDBJ databases">
        <authorList>
            <person name="Watanabe M."/>
            <person name="Kojima H."/>
        </authorList>
    </citation>
    <scope>NUCLEOTIDE SEQUENCE [LARGE SCALE GENOMIC DNA]</scope>
    <source>
        <strain evidence="5">Tokyo 01</strain>
    </source>
</reference>
<organism evidence="4 5">
    <name type="scientific">Desulfonema ishimotonii</name>
    <dbReference type="NCBI Taxonomy" id="45657"/>
    <lineage>
        <taxon>Bacteria</taxon>
        <taxon>Pseudomonadati</taxon>
        <taxon>Thermodesulfobacteriota</taxon>
        <taxon>Desulfobacteria</taxon>
        <taxon>Desulfobacterales</taxon>
        <taxon>Desulfococcaceae</taxon>
        <taxon>Desulfonema</taxon>
    </lineage>
</organism>
<accession>A0A401FRR0</accession>
<feature type="region of interest" description="Disordered" evidence="1">
    <location>
        <begin position="692"/>
        <end position="743"/>
    </location>
</feature>
<feature type="compositionally biased region" description="Basic and acidic residues" evidence="1">
    <location>
        <begin position="849"/>
        <end position="869"/>
    </location>
</feature>